<dbReference type="Pfam" id="PF24626">
    <property type="entry name" value="SH3_Tf2-1"/>
    <property type="match status" value="1"/>
</dbReference>
<dbReference type="InterPro" id="IPR056924">
    <property type="entry name" value="SH3_Tf2-1"/>
</dbReference>
<proteinExistence type="predicted"/>
<evidence type="ECO:0000313" key="3">
    <source>
        <dbReference type="Proteomes" id="UP001234989"/>
    </source>
</evidence>
<dbReference type="PANTHER" id="PTHR46148">
    <property type="entry name" value="CHROMO DOMAIN-CONTAINING PROTEIN"/>
    <property type="match status" value="1"/>
</dbReference>
<gene>
    <name evidence="2" type="ORF">MTR67_043772</name>
</gene>
<feature type="domain" description="Tf2-1-like SH3-like" evidence="1">
    <location>
        <begin position="70"/>
        <end position="133"/>
    </location>
</feature>
<dbReference type="Proteomes" id="UP001234989">
    <property type="component" value="Chromosome 10"/>
</dbReference>
<accession>A0AAF0ZSC3</accession>
<keyword evidence="3" id="KW-1185">Reference proteome</keyword>
<name>A0AAF0ZSC3_SOLVR</name>
<organism evidence="2 3">
    <name type="scientific">Solanum verrucosum</name>
    <dbReference type="NCBI Taxonomy" id="315347"/>
    <lineage>
        <taxon>Eukaryota</taxon>
        <taxon>Viridiplantae</taxon>
        <taxon>Streptophyta</taxon>
        <taxon>Embryophyta</taxon>
        <taxon>Tracheophyta</taxon>
        <taxon>Spermatophyta</taxon>
        <taxon>Magnoliopsida</taxon>
        <taxon>eudicotyledons</taxon>
        <taxon>Gunneridae</taxon>
        <taxon>Pentapetalae</taxon>
        <taxon>asterids</taxon>
        <taxon>lamiids</taxon>
        <taxon>Solanales</taxon>
        <taxon>Solanaceae</taxon>
        <taxon>Solanoideae</taxon>
        <taxon>Solaneae</taxon>
        <taxon>Solanum</taxon>
    </lineage>
</organism>
<reference evidence="2" key="1">
    <citation type="submission" date="2023-08" db="EMBL/GenBank/DDBJ databases">
        <title>A de novo genome assembly of Solanum verrucosum Schlechtendal, a Mexican diploid species geographically isolated from the other diploid A-genome species in potato relatives.</title>
        <authorList>
            <person name="Hosaka K."/>
        </authorList>
    </citation>
    <scope>NUCLEOTIDE SEQUENCE</scope>
    <source>
        <tissue evidence="2">Young leaves</tissue>
    </source>
</reference>
<dbReference type="AlphaFoldDB" id="A0AAF0ZSC3"/>
<evidence type="ECO:0000259" key="1">
    <source>
        <dbReference type="Pfam" id="PF24626"/>
    </source>
</evidence>
<protein>
    <recommendedName>
        <fullName evidence="1">Tf2-1-like SH3-like domain-containing protein</fullName>
    </recommendedName>
</protein>
<dbReference type="EMBL" id="CP133621">
    <property type="protein sequence ID" value="WMV50387.1"/>
    <property type="molecule type" value="Genomic_DNA"/>
</dbReference>
<dbReference type="PANTHER" id="PTHR46148:SF57">
    <property type="entry name" value="OS12G0499874 PROTEIN"/>
    <property type="match status" value="1"/>
</dbReference>
<sequence>MAQFEAPYFRRCRSLIGWFEVSEDPLIGPELVLEAMKNVWLIRERLKIAQSQQKSYTDVRRRYLEFYVYDWVYLKISSKKGVMRYGKKGNLSPIYVGPYKSFRRISKVTYELDFPIDLVLVYLVFHVHLLKKCGGDPTYIVPFEILGIKQRLSYEEVPIEILDWQVKKLRNKDVASVIVLWKNQRVEGSTWEVEAYMMYRYPHLFPFDPSFARDI</sequence>
<evidence type="ECO:0000313" key="2">
    <source>
        <dbReference type="EMBL" id="WMV50387.1"/>
    </source>
</evidence>